<dbReference type="AlphaFoldDB" id="A0A837DU16"/>
<comment type="caution">
    <text evidence="1">The sequence shown here is derived from an EMBL/GenBank/DDBJ whole genome shotgun (WGS) entry which is preliminary data.</text>
</comment>
<evidence type="ECO:0000313" key="2">
    <source>
        <dbReference type="Proteomes" id="UP000031011"/>
    </source>
</evidence>
<name>A0A837DU16_9LACO</name>
<gene>
    <name evidence="1" type="ORF">LRN_0695</name>
</gene>
<dbReference type="EMBL" id="AWYA01000104">
    <property type="protein sequence ID" value="KIC04437.1"/>
    <property type="molecule type" value="Genomic_DNA"/>
</dbReference>
<sequence length="45" mass="5027">MTVAELAGQYEVSHEELLNALSGRNKNMKSVIRRIARDIEGGKLK</sequence>
<proteinExistence type="predicted"/>
<evidence type="ECO:0000313" key="1">
    <source>
        <dbReference type="EMBL" id="KIC04437.1"/>
    </source>
</evidence>
<organism evidence="1 2">
    <name type="scientific">Ligilactobacillus ruminis DPC 6832</name>
    <dbReference type="NCBI Taxonomy" id="1402208"/>
    <lineage>
        <taxon>Bacteria</taxon>
        <taxon>Bacillati</taxon>
        <taxon>Bacillota</taxon>
        <taxon>Bacilli</taxon>
        <taxon>Lactobacillales</taxon>
        <taxon>Lactobacillaceae</taxon>
        <taxon>Ligilactobacillus</taxon>
    </lineage>
</organism>
<reference evidence="1 2" key="1">
    <citation type="journal article" date="2015" name="BMC Microbiol.">
        <title>Lactobacillus ruminis strains cluster according to their mammalian gut source.</title>
        <authorList>
            <person name="O' Donnell M.M."/>
            <person name="Harris H.M."/>
            <person name="Lynch D.B."/>
            <person name="Ross R.P."/>
            <person name="O'Toole P.W."/>
        </authorList>
    </citation>
    <scope>NUCLEOTIDE SEQUENCE [LARGE SCALE GENOMIC DNA]</scope>
    <source>
        <strain evidence="1 2">DPC 6832</strain>
    </source>
</reference>
<protein>
    <submittedName>
        <fullName evidence="1">Uncharacterized protein</fullName>
    </submittedName>
</protein>
<dbReference type="Proteomes" id="UP000031011">
    <property type="component" value="Unassembled WGS sequence"/>
</dbReference>
<accession>A0A837DU16</accession>